<dbReference type="InterPro" id="IPR010884">
    <property type="entry name" value="6_CYS_dom"/>
</dbReference>
<evidence type="ECO:0000256" key="6">
    <source>
        <dbReference type="ARBA" id="ARBA00023157"/>
    </source>
</evidence>
<dbReference type="AlphaFoldDB" id="Q4N4L1"/>
<reference evidence="9 10" key="1">
    <citation type="journal article" date="2005" name="Science">
        <title>Genome sequence of Theileria parva, a bovine pathogen that transforms lymphocytes.</title>
        <authorList>
            <person name="Gardner M.J."/>
            <person name="Bishop R."/>
            <person name="Shah T."/>
            <person name="de Villiers E.P."/>
            <person name="Carlton J.M."/>
            <person name="Hall N."/>
            <person name="Ren Q."/>
            <person name="Paulsen I.T."/>
            <person name="Pain A."/>
            <person name="Berriman M."/>
            <person name="Wilson R.J.M."/>
            <person name="Sato S."/>
            <person name="Ralph S.A."/>
            <person name="Mann D.J."/>
            <person name="Xiong Z."/>
            <person name="Shallom S.J."/>
            <person name="Weidman J."/>
            <person name="Jiang L."/>
            <person name="Lynn J."/>
            <person name="Weaver B."/>
            <person name="Shoaibi A."/>
            <person name="Domingo A.R."/>
            <person name="Wasawo D."/>
            <person name="Crabtree J."/>
            <person name="Wortman J.R."/>
            <person name="Haas B."/>
            <person name="Angiuoli S.V."/>
            <person name="Creasy T.H."/>
            <person name="Lu C."/>
            <person name="Suh B."/>
            <person name="Silva J.C."/>
            <person name="Utterback T.R."/>
            <person name="Feldblyum T.V."/>
            <person name="Pertea M."/>
            <person name="Allen J."/>
            <person name="Nierman W.C."/>
            <person name="Taracha E.L.N."/>
            <person name="Salzberg S.L."/>
            <person name="White O.R."/>
            <person name="Fitzhugh H.A."/>
            <person name="Morzaria S."/>
            <person name="Venter J.C."/>
            <person name="Fraser C.M."/>
            <person name="Nene V."/>
        </authorList>
    </citation>
    <scope>NUCLEOTIDE SEQUENCE [LARGE SCALE GENOMIC DNA]</scope>
    <source>
        <strain evidence="9 10">Muguga</strain>
    </source>
</reference>
<keyword evidence="10" id="KW-1185">Reference proteome</keyword>
<name>Q4N4L1_THEPA</name>
<evidence type="ECO:0000256" key="7">
    <source>
        <dbReference type="ARBA" id="ARBA00023180"/>
    </source>
</evidence>
<keyword evidence="5" id="KW-0472">Membrane</keyword>
<sequence length="565" mass="64724">MAMYKSRLFIYFIIYSCTFCHAKYGFKYFANKVNNAVNLAINYAVLNETLSFKEPGDFTAEGESFKSYTLEKGGAIKFYCGNNETEEGRKIKMYPEDLKKTSLAPMSKSGITHSIKRVINNFGLFRSDSTLIYSLSEFLGGGYLIQYPADAVIVSSDPNFSLNFACVYDPNYDTSGENKSDELNTEEKKDLLYRWIEVKFTDVLPISYGCGSGNHPLFNNLSPENGPDKLEGTFLQTRAFCEIEPKPGMVIGIYCAAGETFNDEFCFRDSSGKTYYDPDFKYDGAGQRLHLFRVPENGFGGDVYFLCECRGKNKDTKAQVKIIKASVLSCDLTKIFEKHEPGKKISLQACRRDLRPGESLKVTVPKNYTEFYYFKHKYSSLFEPINVQHYAYRQKLDDNEVRKVKLSDLIVGDGLTIEKTPVRGAVEYLFKYNRDSILILTSETVSFEYFWTLFHRNPREREVISYLSLNEKVLAVVSIGLFPTDPYTYGCGVRNDFFRRELLDFRSEEINNKPTSICKVDGRNSPIGFYCPRPFLLEPRDCFRSVLIQTDEGEESVDLVKRDYV</sequence>
<accession>Q4N4L1</accession>
<comment type="subcellular location">
    <subcellularLocation>
        <location evidence="1">Cell membrane</location>
    </subcellularLocation>
    <subcellularLocation>
        <location evidence="2">Cell surface</location>
    </subcellularLocation>
</comment>
<keyword evidence="4" id="KW-0732">Signal</keyword>
<evidence type="ECO:0000313" key="9">
    <source>
        <dbReference type="EMBL" id="EAN32912.1"/>
    </source>
</evidence>
<dbReference type="PROSITE" id="PS51701">
    <property type="entry name" value="6_CYS"/>
    <property type="match status" value="1"/>
</dbReference>
<dbReference type="OMA" id="LNFACVY"/>
<comment type="caution">
    <text evidence="9">The sequence shown here is derived from an EMBL/GenBank/DDBJ whole genome shotgun (WGS) entry which is preliminary data.</text>
</comment>
<dbReference type="SMART" id="SM00970">
    <property type="entry name" value="s48_45"/>
    <property type="match status" value="1"/>
</dbReference>
<dbReference type="InterPro" id="IPR038160">
    <property type="entry name" value="6_CYS_dom_sf"/>
</dbReference>
<evidence type="ECO:0000256" key="2">
    <source>
        <dbReference type="ARBA" id="ARBA00004241"/>
    </source>
</evidence>
<dbReference type="Proteomes" id="UP000001949">
    <property type="component" value="Unassembled WGS sequence"/>
</dbReference>
<dbReference type="VEuPathDB" id="PiroplasmaDB:TpMuguga_02g00629"/>
<evidence type="ECO:0000313" key="10">
    <source>
        <dbReference type="Proteomes" id="UP000001949"/>
    </source>
</evidence>
<protein>
    <recommendedName>
        <fullName evidence="8">6-Cys domain-containing protein</fullName>
    </recommendedName>
</protein>
<dbReference type="Gene3D" id="2.60.40.2860">
    <property type="match status" value="2"/>
</dbReference>
<dbReference type="EMBL" id="AAGK01000002">
    <property type="protein sequence ID" value="EAN32912.1"/>
    <property type="molecule type" value="Genomic_DNA"/>
</dbReference>
<dbReference type="InParanoid" id="Q4N4L1"/>
<evidence type="ECO:0000256" key="3">
    <source>
        <dbReference type="ARBA" id="ARBA00022475"/>
    </source>
</evidence>
<keyword evidence="7" id="KW-0325">Glycoprotein</keyword>
<gene>
    <name evidence="9" type="ordered locus">TP02_0629</name>
</gene>
<dbReference type="Pfam" id="PF07422">
    <property type="entry name" value="s48_45"/>
    <property type="match status" value="1"/>
</dbReference>
<keyword evidence="3" id="KW-1003">Cell membrane</keyword>
<dbReference type="GO" id="GO:0009986">
    <property type="term" value="C:cell surface"/>
    <property type="evidence" value="ECO:0007669"/>
    <property type="project" value="UniProtKB-SubCell"/>
</dbReference>
<dbReference type="GeneID" id="3501530"/>
<dbReference type="GO" id="GO:0005886">
    <property type="term" value="C:plasma membrane"/>
    <property type="evidence" value="ECO:0007669"/>
    <property type="project" value="UniProtKB-SubCell"/>
</dbReference>
<dbReference type="eggNOG" id="ENOG502T3D0">
    <property type="taxonomic scope" value="Eukaryota"/>
</dbReference>
<organism evidence="9 10">
    <name type="scientific">Theileria parva</name>
    <name type="common">East coast fever infection agent</name>
    <dbReference type="NCBI Taxonomy" id="5875"/>
    <lineage>
        <taxon>Eukaryota</taxon>
        <taxon>Sar</taxon>
        <taxon>Alveolata</taxon>
        <taxon>Apicomplexa</taxon>
        <taxon>Aconoidasida</taxon>
        <taxon>Piroplasmida</taxon>
        <taxon>Theileriidae</taxon>
        <taxon>Theileria</taxon>
    </lineage>
</organism>
<evidence type="ECO:0000256" key="5">
    <source>
        <dbReference type="ARBA" id="ARBA00023136"/>
    </source>
</evidence>
<proteinExistence type="predicted"/>
<keyword evidence="6" id="KW-1015">Disulfide bond</keyword>
<dbReference type="RefSeq" id="XP_765195.1">
    <property type="nucleotide sequence ID" value="XM_760102.1"/>
</dbReference>
<evidence type="ECO:0000256" key="1">
    <source>
        <dbReference type="ARBA" id="ARBA00004236"/>
    </source>
</evidence>
<evidence type="ECO:0000256" key="4">
    <source>
        <dbReference type="ARBA" id="ARBA00022729"/>
    </source>
</evidence>
<dbReference type="KEGG" id="tpv:TP02_0629"/>
<feature type="domain" description="6-Cys" evidence="8">
    <location>
        <begin position="487"/>
        <end position="565"/>
    </location>
</feature>
<evidence type="ECO:0000259" key="8">
    <source>
        <dbReference type="PROSITE" id="PS51701"/>
    </source>
</evidence>